<dbReference type="PANTHER" id="PTHR10543:SF89">
    <property type="entry name" value="CAROTENOID 9,10(9',10')-CLEAVAGE DIOXYGENASE 1"/>
    <property type="match status" value="1"/>
</dbReference>
<evidence type="ECO:0000256" key="4">
    <source>
        <dbReference type="ARBA" id="ARBA00023004"/>
    </source>
</evidence>
<feature type="chain" id="PRO_5030743535" description="Dioxygenase" evidence="6">
    <location>
        <begin position="24"/>
        <end position="559"/>
    </location>
</feature>
<comment type="similarity">
    <text evidence="1">Belongs to the carotenoid oxygenase family.</text>
</comment>
<evidence type="ECO:0008006" key="8">
    <source>
        <dbReference type="Google" id="ProtNLM"/>
    </source>
</evidence>
<dbReference type="AlphaFoldDB" id="A0A7S2YEG9"/>
<feature type="binding site" evidence="5">
    <location>
        <position position="274"/>
    </location>
    <ligand>
        <name>Fe cation</name>
        <dbReference type="ChEBI" id="CHEBI:24875"/>
        <note>catalytic</note>
    </ligand>
</feature>
<keyword evidence="2 5" id="KW-0479">Metal-binding</keyword>
<keyword evidence="3" id="KW-0560">Oxidoreductase</keyword>
<feature type="binding site" evidence="5">
    <location>
        <position position="347"/>
    </location>
    <ligand>
        <name>Fe cation</name>
        <dbReference type="ChEBI" id="CHEBI:24875"/>
        <note>catalytic</note>
    </ligand>
</feature>
<keyword evidence="4 5" id="KW-0408">Iron</keyword>
<feature type="binding site" evidence="5">
    <location>
        <position position="222"/>
    </location>
    <ligand>
        <name>Fe cation</name>
        <dbReference type="ChEBI" id="CHEBI:24875"/>
        <note>catalytic</note>
    </ligand>
</feature>
<evidence type="ECO:0000313" key="7">
    <source>
        <dbReference type="EMBL" id="CAD9971231.1"/>
    </source>
</evidence>
<reference evidence="7" key="1">
    <citation type="submission" date="2021-01" db="EMBL/GenBank/DDBJ databases">
        <authorList>
            <person name="Corre E."/>
            <person name="Pelletier E."/>
            <person name="Niang G."/>
            <person name="Scheremetjew M."/>
            <person name="Finn R."/>
            <person name="Kale V."/>
            <person name="Holt S."/>
            <person name="Cochrane G."/>
            <person name="Meng A."/>
            <person name="Brown T."/>
            <person name="Cohen L."/>
        </authorList>
    </citation>
    <scope>NUCLEOTIDE SEQUENCE</scope>
    <source>
        <strain evidence="7">CCMP125</strain>
    </source>
</reference>
<evidence type="ECO:0000256" key="3">
    <source>
        <dbReference type="ARBA" id="ARBA00023002"/>
    </source>
</evidence>
<comment type="cofactor">
    <cofactor evidence="5">
        <name>Fe(2+)</name>
        <dbReference type="ChEBI" id="CHEBI:29033"/>
    </cofactor>
    <text evidence="5">Binds 1 Fe(2+) ion per subunit.</text>
</comment>
<dbReference type="GO" id="GO:0010436">
    <property type="term" value="F:carotenoid dioxygenase activity"/>
    <property type="evidence" value="ECO:0007669"/>
    <property type="project" value="TreeGrafter"/>
</dbReference>
<dbReference type="InterPro" id="IPR004294">
    <property type="entry name" value="Carotenoid_Oase"/>
</dbReference>
<evidence type="ECO:0000256" key="2">
    <source>
        <dbReference type="ARBA" id="ARBA00022723"/>
    </source>
</evidence>
<keyword evidence="6" id="KW-0732">Signal</keyword>
<dbReference type="GO" id="GO:0046872">
    <property type="term" value="F:metal ion binding"/>
    <property type="evidence" value="ECO:0007669"/>
    <property type="project" value="UniProtKB-KW"/>
</dbReference>
<feature type="signal peptide" evidence="6">
    <location>
        <begin position="1"/>
        <end position="23"/>
    </location>
</feature>
<proteinExistence type="inferred from homology"/>
<dbReference type="EMBL" id="HBHT01021569">
    <property type="protein sequence ID" value="CAD9971231.1"/>
    <property type="molecule type" value="Transcribed_RNA"/>
</dbReference>
<dbReference type="GO" id="GO:0016121">
    <property type="term" value="P:carotene catabolic process"/>
    <property type="evidence" value="ECO:0007669"/>
    <property type="project" value="TreeGrafter"/>
</dbReference>
<dbReference type="Pfam" id="PF03055">
    <property type="entry name" value="RPE65"/>
    <property type="match status" value="1"/>
</dbReference>
<protein>
    <recommendedName>
        <fullName evidence="8">Dioxygenase</fullName>
    </recommendedName>
</protein>
<accession>A0A7S2YEG9</accession>
<organism evidence="7">
    <name type="scientific">Entomoneis paludosa</name>
    <dbReference type="NCBI Taxonomy" id="265537"/>
    <lineage>
        <taxon>Eukaryota</taxon>
        <taxon>Sar</taxon>
        <taxon>Stramenopiles</taxon>
        <taxon>Ochrophyta</taxon>
        <taxon>Bacillariophyta</taxon>
        <taxon>Bacillariophyceae</taxon>
        <taxon>Bacillariophycidae</taxon>
        <taxon>Entomoneidaceae</taxon>
        <taxon>Entomoneis</taxon>
    </lineage>
</organism>
<gene>
    <name evidence="7" type="ORF">APAL1065_LOCUS14456</name>
</gene>
<name>A0A7S2YEG9_9STRA</name>
<dbReference type="PANTHER" id="PTHR10543">
    <property type="entry name" value="BETA-CAROTENE DIOXYGENASE"/>
    <property type="match status" value="1"/>
</dbReference>
<feature type="binding site" evidence="5">
    <location>
        <position position="552"/>
    </location>
    <ligand>
        <name>Fe cation</name>
        <dbReference type="ChEBI" id="CHEBI:24875"/>
        <note>catalytic</note>
    </ligand>
</feature>
<evidence type="ECO:0000256" key="1">
    <source>
        <dbReference type="ARBA" id="ARBA00006787"/>
    </source>
</evidence>
<sequence length="559" mass="61674">MNYIIATLLLLLCSTTTLENAHGLSLQVPTAAGTSGREQALRDKAGQVWKAVAMAAPKERNDEILKATTGKIPSDLKGTYYVNGLASCQVFDRLVHPFEAHGFFKAITFPGNDNEEQDETTIRLKAKYVETPVYQLETRFKRPLFRGAMSSIADTSSFMGAILNALSPTQRETANLAVRPWANKLLVTADNCPFFRVDEDSLETLGVESFNGALAGQKMLAHTRVDPKRQRLITSSLEYDVFNQATIIRFSEFDQEGNLVSKTEHTQSPACVYHDWMITDNYYIVPSAAAVFDLSKLPDLLSGRCTATDIFAIDENAPASVLLIPRDPSKEVIEASMGDGRHGVVFHMGPCHEEEDGTVVLYPMVFQRYQFGGEMGFLLKEQKFDPIPWSVSNGGPLLEEWKVGMGSATNGKASMTSKLIHDVPSDMPTFHPNREGLSCRYMYSLCGIREEGWFPFNSIAKHDLETGSIQVWPPAASAAVQNGESWDGGTSVWSEPLFVPKSSPASEDDGYLLSTCHDSDGQTSLHIFDSRRFDLGPVAEISLGELWGWNIHSSFAPSD</sequence>
<evidence type="ECO:0000256" key="6">
    <source>
        <dbReference type="SAM" id="SignalP"/>
    </source>
</evidence>
<evidence type="ECO:0000256" key="5">
    <source>
        <dbReference type="PIRSR" id="PIRSR604294-1"/>
    </source>
</evidence>